<accession>A0A0E3ZGZ7</accession>
<dbReference type="STRING" id="400092.PKOR_21680"/>
<evidence type="ECO:0000313" key="2">
    <source>
        <dbReference type="EMBL" id="AKD05200.1"/>
    </source>
</evidence>
<dbReference type="HOGENOM" id="CLU_082049_4_2_10"/>
<dbReference type="PATRIC" id="fig|400092.3.peg.4768"/>
<name>A0A0E3ZGZ7_9BACT</name>
<proteinExistence type="predicted"/>
<dbReference type="Pfam" id="PF13568">
    <property type="entry name" value="OMP_b-brl_2"/>
    <property type="match status" value="1"/>
</dbReference>
<reference evidence="2 3" key="1">
    <citation type="journal article" date="2015" name="Sci. Rep.">
        <title>Unraveling adaptation of Pontibacter korlensis to radiation and infertility in desert through complete genome and comparative transcriptomic analysis.</title>
        <authorList>
            <person name="Dai J."/>
            <person name="Dai W."/>
            <person name="Qiu C."/>
            <person name="Yang Z."/>
            <person name="Zhang Y."/>
            <person name="Zhou M."/>
            <person name="Zhang L."/>
            <person name="Fang C."/>
            <person name="Gao Q."/>
            <person name="Yang Q."/>
            <person name="Li X."/>
            <person name="Wang Z."/>
            <person name="Wang Z."/>
            <person name="Jia Z."/>
            <person name="Chen X."/>
        </authorList>
    </citation>
    <scope>NUCLEOTIDE SEQUENCE [LARGE SCALE GENOMIC DNA]</scope>
    <source>
        <strain evidence="2 3">X14-1T</strain>
    </source>
</reference>
<dbReference type="Proteomes" id="UP000033109">
    <property type="component" value="Chromosome"/>
</dbReference>
<evidence type="ECO:0000313" key="3">
    <source>
        <dbReference type="Proteomes" id="UP000033109"/>
    </source>
</evidence>
<dbReference type="EMBL" id="CP009621">
    <property type="protein sequence ID" value="AKD05200.1"/>
    <property type="molecule type" value="Genomic_DNA"/>
</dbReference>
<sequence length="184" mass="21231">MGIRAGGVLATMDLRAVEENHIKPSFFFGAYSEINLTEKLIIRPEALYSSKGTRFSNHEIYGDGSINYDYLSVPVLLGYEANERLTLLAGPEVNFLAWYYSRYRGETHTLGNPNRKVDWGFNWGLAYNITPKFGIDVRYAHGFQNYFHFVYFGKDERVHSLRTQGANKVLQVGLTYTFFRKEMK</sequence>
<evidence type="ECO:0000259" key="1">
    <source>
        <dbReference type="Pfam" id="PF13568"/>
    </source>
</evidence>
<dbReference type="InterPro" id="IPR011250">
    <property type="entry name" value="OMP/PagP_B-barrel"/>
</dbReference>
<organism evidence="2 3">
    <name type="scientific">Pontibacter korlensis</name>
    <dbReference type="NCBI Taxonomy" id="400092"/>
    <lineage>
        <taxon>Bacteria</taxon>
        <taxon>Pseudomonadati</taxon>
        <taxon>Bacteroidota</taxon>
        <taxon>Cytophagia</taxon>
        <taxon>Cytophagales</taxon>
        <taxon>Hymenobacteraceae</taxon>
        <taxon>Pontibacter</taxon>
    </lineage>
</organism>
<dbReference type="KEGG" id="pko:PKOR_21680"/>
<protein>
    <recommendedName>
        <fullName evidence="1">Outer membrane protein beta-barrel domain-containing protein</fullName>
    </recommendedName>
</protein>
<dbReference type="InterPro" id="IPR025665">
    <property type="entry name" value="Beta-barrel_OMP_2"/>
</dbReference>
<dbReference type="AlphaFoldDB" id="A0A0E3ZGZ7"/>
<feature type="domain" description="Outer membrane protein beta-barrel" evidence="1">
    <location>
        <begin position="15"/>
        <end position="147"/>
    </location>
</feature>
<keyword evidence="3" id="KW-1185">Reference proteome</keyword>
<dbReference type="SUPFAM" id="SSF56925">
    <property type="entry name" value="OMPA-like"/>
    <property type="match status" value="1"/>
</dbReference>
<gene>
    <name evidence="2" type="ORF">PKOR_21680</name>
</gene>